<organism evidence="2 3">
    <name type="scientific">Roseibium polysiphoniae</name>
    <dbReference type="NCBI Taxonomy" id="2571221"/>
    <lineage>
        <taxon>Bacteria</taxon>
        <taxon>Pseudomonadati</taxon>
        <taxon>Pseudomonadota</taxon>
        <taxon>Alphaproteobacteria</taxon>
        <taxon>Hyphomicrobiales</taxon>
        <taxon>Stappiaceae</taxon>
        <taxon>Roseibium</taxon>
    </lineage>
</organism>
<feature type="compositionally biased region" description="Low complexity" evidence="1">
    <location>
        <begin position="35"/>
        <end position="45"/>
    </location>
</feature>
<dbReference type="Proteomes" id="UP000705379">
    <property type="component" value="Unassembled WGS sequence"/>
</dbReference>
<evidence type="ECO:0000313" key="3">
    <source>
        <dbReference type="Proteomes" id="UP000705379"/>
    </source>
</evidence>
<sequence length="113" mass="11697">MSLFEALETAQDPAVAAASSADLAIAAQMTSTHDAAAVDPAASQAEEQPTAGGVGLLDETEREKTRAYLSALIAARQTGKSTTQMSAAELQKLHETHGQSALLEIETESGLEN</sequence>
<gene>
    <name evidence="2" type="ORF">DYI23_06185</name>
</gene>
<feature type="region of interest" description="Disordered" evidence="1">
    <location>
        <begin position="31"/>
        <end position="59"/>
    </location>
</feature>
<comment type="caution">
    <text evidence="2">The sequence shown here is derived from an EMBL/GenBank/DDBJ whole genome shotgun (WGS) entry which is preliminary data.</text>
</comment>
<reference evidence="2" key="1">
    <citation type="submission" date="2018-08" db="EMBL/GenBank/DDBJ databases">
        <authorList>
            <person name="Jin W."/>
            <person name="Wang H."/>
            <person name="Yang Y."/>
            <person name="Li M."/>
            <person name="Liu J."/>
        </authorList>
    </citation>
    <scope>NUCLEOTIDE SEQUENCE</scope>
    <source>
        <strain evidence="2">AESS21</strain>
    </source>
</reference>
<name>A0A944CCU7_9HYPH</name>
<dbReference type="EMBL" id="QTKU01000001">
    <property type="protein sequence ID" value="MBS8259801.1"/>
    <property type="molecule type" value="Genomic_DNA"/>
</dbReference>
<evidence type="ECO:0000256" key="1">
    <source>
        <dbReference type="SAM" id="MobiDB-lite"/>
    </source>
</evidence>
<reference evidence="2" key="2">
    <citation type="journal article" date="2021" name="Microorganisms">
        <title>Bacterial Dimethylsulfoniopropionate Biosynthesis in the East China Sea.</title>
        <authorList>
            <person name="Liu J."/>
            <person name="Zhang Y."/>
            <person name="Liu J."/>
            <person name="Zhong H."/>
            <person name="Williams B.T."/>
            <person name="Zheng Y."/>
            <person name="Curson A.R.J."/>
            <person name="Sun C."/>
            <person name="Sun H."/>
            <person name="Song D."/>
            <person name="Wagner Mackenzie B."/>
            <person name="Bermejo Martinez A."/>
            <person name="Todd J.D."/>
            <person name="Zhang X.H."/>
        </authorList>
    </citation>
    <scope>NUCLEOTIDE SEQUENCE</scope>
    <source>
        <strain evidence="2">AESS21</strain>
    </source>
</reference>
<protein>
    <submittedName>
        <fullName evidence="2">Uncharacterized protein</fullName>
    </submittedName>
</protein>
<dbReference type="RefSeq" id="WP_213215372.1">
    <property type="nucleotide sequence ID" value="NZ_QTKU01000001.1"/>
</dbReference>
<evidence type="ECO:0000313" key="2">
    <source>
        <dbReference type="EMBL" id="MBS8259801.1"/>
    </source>
</evidence>
<accession>A0A944CCU7</accession>
<dbReference type="AlphaFoldDB" id="A0A944CCU7"/>
<proteinExistence type="predicted"/>